<dbReference type="Proteomes" id="UP000008177">
    <property type="component" value="Unplaced contigs"/>
</dbReference>
<evidence type="ECO:0000313" key="2">
    <source>
        <dbReference type="Proteomes" id="UP000008177"/>
    </source>
</evidence>
<dbReference type="AlphaFoldDB" id="G2XZY7"/>
<evidence type="ECO:0000313" key="1">
    <source>
        <dbReference type="EMBL" id="CCD46024.1"/>
    </source>
</evidence>
<name>G2XZY7_BOTF4</name>
<gene>
    <name evidence="1" type="ORF">BofuT4_P119570.1</name>
</gene>
<sequence>MTAINNHTPSVYKKLYEQVPDSSYYIEADKEICRRDITYSGRGKEGRGPTSSRHKQNVQGILSSTIFETKLEEQNKKLPICTITSILYQTPKQYFGSVLCRRIAKGQVSKHVLPTEANFFQGGRISHDPEPMLG</sequence>
<dbReference type="EMBL" id="FQ790279">
    <property type="protein sequence ID" value="CCD46024.1"/>
    <property type="molecule type" value="Genomic_DNA"/>
</dbReference>
<reference evidence="2" key="1">
    <citation type="journal article" date="2011" name="PLoS Genet.">
        <title>Genomic analysis of the necrotrophic fungal pathogens Sclerotinia sclerotiorum and Botrytis cinerea.</title>
        <authorList>
            <person name="Amselem J."/>
            <person name="Cuomo C.A."/>
            <person name="van Kan J.A."/>
            <person name="Viaud M."/>
            <person name="Benito E.P."/>
            <person name="Couloux A."/>
            <person name="Coutinho P.M."/>
            <person name="de Vries R.P."/>
            <person name="Dyer P.S."/>
            <person name="Fillinger S."/>
            <person name="Fournier E."/>
            <person name="Gout L."/>
            <person name="Hahn M."/>
            <person name="Kohn L."/>
            <person name="Lapalu N."/>
            <person name="Plummer K.M."/>
            <person name="Pradier J.M."/>
            <person name="Quevillon E."/>
            <person name="Sharon A."/>
            <person name="Simon A."/>
            <person name="ten Have A."/>
            <person name="Tudzynski B."/>
            <person name="Tudzynski P."/>
            <person name="Wincker P."/>
            <person name="Andrew M."/>
            <person name="Anthouard V."/>
            <person name="Beever R.E."/>
            <person name="Beffa R."/>
            <person name="Benoit I."/>
            <person name="Bouzid O."/>
            <person name="Brault B."/>
            <person name="Chen Z."/>
            <person name="Choquer M."/>
            <person name="Collemare J."/>
            <person name="Cotton P."/>
            <person name="Danchin E.G."/>
            <person name="Da Silva C."/>
            <person name="Gautier A."/>
            <person name="Giraud C."/>
            <person name="Giraud T."/>
            <person name="Gonzalez C."/>
            <person name="Grossetete S."/>
            <person name="Guldener U."/>
            <person name="Henrissat B."/>
            <person name="Howlett B.J."/>
            <person name="Kodira C."/>
            <person name="Kretschmer M."/>
            <person name="Lappartient A."/>
            <person name="Leroch M."/>
            <person name="Levis C."/>
            <person name="Mauceli E."/>
            <person name="Neuveglise C."/>
            <person name="Oeser B."/>
            <person name="Pearson M."/>
            <person name="Poulain J."/>
            <person name="Poussereau N."/>
            <person name="Quesneville H."/>
            <person name="Rascle C."/>
            <person name="Schumacher J."/>
            <person name="Segurens B."/>
            <person name="Sexton A."/>
            <person name="Silva E."/>
            <person name="Sirven C."/>
            <person name="Soanes D.M."/>
            <person name="Talbot N.J."/>
            <person name="Templeton M."/>
            <person name="Yandava C."/>
            <person name="Yarden O."/>
            <person name="Zeng Q."/>
            <person name="Rollins J.A."/>
            <person name="Lebrun M.H."/>
            <person name="Dickman M."/>
        </authorList>
    </citation>
    <scope>NUCLEOTIDE SEQUENCE [LARGE SCALE GENOMIC DNA]</scope>
    <source>
        <strain evidence="2">T4</strain>
    </source>
</reference>
<protein>
    <submittedName>
        <fullName evidence="1">Uncharacterized protein</fullName>
    </submittedName>
</protein>
<dbReference type="InParanoid" id="G2XZY7"/>
<accession>G2XZY7</accession>
<dbReference type="HOGENOM" id="CLU_1895884_0_0_1"/>
<organism evidence="1 2">
    <name type="scientific">Botryotinia fuckeliana (strain T4)</name>
    <name type="common">Noble rot fungus</name>
    <name type="synonym">Botrytis cinerea</name>
    <dbReference type="NCBI Taxonomy" id="999810"/>
    <lineage>
        <taxon>Eukaryota</taxon>
        <taxon>Fungi</taxon>
        <taxon>Dikarya</taxon>
        <taxon>Ascomycota</taxon>
        <taxon>Pezizomycotina</taxon>
        <taxon>Leotiomycetes</taxon>
        <taxon>Helotiales</taxon>
        <taxon>Sclerotiniaceae</taxon>
        <taxon>Botrytis</taxon>
    </lineage>
</organism>
<proteinExistence type="predicted"/>